<keyword evidence="3 7" id="KW-0472">Membrane</keyword>
<feature type="domain" description="Methyl-accepting transducer" evidence="8">
    <location>
        <begin position="299"/>
        <end position="549"/>
    </location>
</feature>
<name>A0A160IN55_9BACL</name>
<dbReference type="PROSITE" id="PS50111">
    <property type="entry name" value="CHEMOTAXIS_TRANSDUC_2"/>
    <property type="match status" value="1"/>
</dbReference>
<evidence type="ECO:0000259" key="9">
    <source>
        <dbReference type="PROSITE" id="PS50885"/>
    </source>
</evidence>
<accession>A0A160IN55</accession>
<keyword evidence="2" id="KW-1003">Cell membrane</keyword>
<dbReference type="SMART" id="SM00304">
    <property type="entry name" value="HAMP"/>
    <property type="match status" value="1"/>
</dbReference>
<gene>
    <name evidence="10" type="ORF">ABE65_012090</name>
</gene>
<protein>
    <recommendedName>
        <fullName evidence="12">Methyl-accepting chemotaxis protein</fullName>
    </recommendedName>
</protein>
<dbReference type="InterPro" id="IPR029151">
    <property type="entry name" value="Sensor-like_sf"/>
</dbReference>
<evidence type="ECO:0000256" key="4">
    <source>
        <dbReference type="ARBA" id="ARBA00023224"/>
    </source>
</evidence>
<dbReference type="InterPro" id="IPR003660">
    <property type="entry name" value="HAMP_dom"/>
</dbReference>
<dbReference type="CDD" id="cd06225">
    <property type="entry name" value="HAMP"/>
    <property type="match status" value="1"/>
</dbReference>
<dbReference type="EMBL" id="CP015378">
    <property type="protein sequence ID" value="ANC77497.1"/>
    <property type="molecule type" value="Genomic_DNA"/>
</dbReference>
<evidence type="ECO:0000256" key="5">
    <source>
        <dbReference type="ARBA" id="ARBA00029447"/>
    </source>
</evidence>
<dbReference type="SUPFAM" id="SSF58104">
    <property type="entry name" value="Methyl-accepting chemotaxis protein (MCP) signaling domain"/>
    <property type="match status" value="1"/>
</dbReference>
<feature type="transmembrane region" description="Helical" evidence="7">
    <location>
        <begin position="12"/>
        <end position="33"/>
    </location>
</feature>
<comment type="subcellular location">
    <subcellularLocation>
        <location evidence="1">Cell membrane</location>
    </subcellularLocation>
</comment>
<keyword evidence="7" id="KW-0812">Transmembrane</keyword>
<dbReference type="PRINTS" id="PR00260">
    <property type="entry name" value="CHEMTRNSDUCR"/>
</dbReference>
<dbReference type="Gene3D" id="1.10.287.950">
    <property type="entry name" value="Methyl-accepting chemotaxis protein"/>
    <property type="match status" value="1"/>
</dbReference>
<proteinExistence type="inferred from homology"/>
<dbReference type="GO" id="GO:0004888">
    <property type="term" value="F:transmembrane signaling receptor activity"/>
    <property type="evidence" value="ECO:0007669"/>
    <property type="project" value="InterPro"/>
</dbReference>
<dbReference type="PANTHER" id="PTHR32089">
    <property type="entry name" value="METHYL-ACCEPTING CHEMOTAXIS PROTEIN MCPB"/>
    <property type="match status" value="1"/>
</dbReference>
<keyword evidence="11" id="KW-1185">Reference proteome</keyword>
<organism evidence="10 11">
    <name type="scientific">Fictibacillus phosphorivorans</name>
    <dbReference type="NCBI Taxonomy" id="1221500"/>
    <lineage>
        <taxon>Bacteria</taxon>
        <taxon>Bacillati</taxon>
        <taxon>Bacillota</taxon>
        <taxon>Bacilli</taxon>
        <taxon>Bacillales</taxon>
        <taxon>Fictibacillaceae</taxon>
        <taxon>Fictibacillus</taxon>
    </lineage>
</organism>
<dbReference type="InterPro" id="IPR004090">
    <property type="entry name" value="Chemotax_Me-accpt_rcpt"/>
</dbReference>
<feature type="transmembrane region" description="Helical" evidence="7">
    <location>
        <begin position="198"/>
        <end position="218"/>
    </location>
</feature>
<evidence type="ECO:0000256" key="6">
    <source>
        <dbReference type="PROSITE-ProRule" id="PRU00284"/>
    </source>
</evidence>
<dbReference type="SUPFAM" id="SSF103190">
    <property type="entry name" value="Sensory domain-like"/>
    <property type="match status" value="1"/>
</dbReference>
<dbReference type="PROSITE" id="PS50885">
    <property type="entry name" value="HAMP"/>
    <property type="match status" value="1"/>
</dbReference>
<sequence length="578" mass="64049">MKKRKKAASIRRPIIVFTSLVLMTVIVVNGFILNRGITLSSERTLQEFGTVIASSYGSGMDTELYQDFLKNKSDSKEYKEIREKLNKFRQESGALYVYTLEINEDKLNILIDGMPQGDKQASDIGDEITSTDVDDVRSVLDGKSSSSPVVHDDKYGDYLSAFAPIKSESGDVIGILGVDINASVVDATNAKLIEEEGLLLLIVNIIALVIAVLGITIYTRRTLKPLAQLERYADEIAHGNLSEMDIQYDKNNEVGRIYSSFEHMRESLHQLISNVKETTGTTTVKFKNVSDELQSIKEQTAGIVMASEEIASGNETVTFSMENTTALTQEFQSNMEQMNEEVKFVHNMNQEVAHKQDESIRSLDELVQMNEVTKDTFTEVASAIEELNQFSETIGQIVVEIKDISEQTNLLSLNASIEAARAGEHGRGFAVVASEVGKLAQQSGDATKTIQNTIENIQAQIKLTMDKADQTLQTFMKQSEELGSVKGNIQDLSQLLTKTNDAAMNIHTTFVSMQQKQRDLQDDIMSVTAVCQETAAATEEVTATIQQVDTNVNTFSSDIDEITKSMDDLQDQTNRFSL</sequence>
<evidence type="ECO:0008006" key="12">
    <source>
        <dbReference type="Google" id="ProtNLM"/>
    </source>
</evidence>
<comment type="similarity">
    <text evidence="5">Belongs to the methyl-accepting chemotaxis (MCP) protein family.</text>
</comment>
<dbReference type="Pfam" id="PF00015">
    <property type="entry name" value="MCPsignal"/>
    <property type="match status" value="1"/>
</dbReference>
<evidence type="ECO:0000256" key="7">
    <source>
        <dbReference type="SAM" id="Phobius"/>
    </source>
</evidence>
<reference evidence="10 11" key="1">
    <citation type="submission" date="2016-04" db="EMBL/GenBank/DDBJ databases">
        <title>Complete genome sequence of Fictibacillus phosphorivorans G25-29, a strain toxic to nematodes.</title>
        <authorList>
            <person name="Zheng Z."/>
        </authorList>
    </citation>
    <scope>NUCLEOTIDE SEQUENCE [LARGE SCALE GENOMIC DNA]</scope>
    <source>
        <strain evidence="10 11">G25-29</strain>
    </source>
</reference>
<dbReference type="GO" id="GO:0006935">
    <property type="term" value="P:chemotaxis"/>
    <property type="evidence" value="ECO:0007669"/>
    <property type="project" value="InterPro"/>
</dbReference>
<dbReference type="RefSeq" id="WP_066395213.1">
    <property type="nucleotide sequence ID" value="NZ_CP015378.1"/>
</dbReference>
<dbReference type="AlphaFoldDB" id="A0A160IN55"/>
<evidence type="ECO:0000313" key="10">
    <source>
        <dbReference type="EMBL" id="ANC77497.1"/>
    </source>
</evidence>
<evidence type="ECO:0000256" key="3">
    <source>
        <dbReference type="ARBA" id="ARBA00023136"/>
    </source>
</evidence>
<dbReference type="Gene3D" id="6.10.340.10">
    <property type="match status" value="1"/>
</dbReference>
<evidence type="ECO:0000256" key="1">
    <source>
        <dbReference type="ARBA" id="ARBA00004236"/>
    </source>
</evidence>
<evidence type="ECO:0000259" key="8">
    <source>
        <dbReference type="PROSITE" id="PS50111"/>
    </source>
</evidence>
<dbReference type="Proteomes" id="UP000076623">
    <property type="component" value="Chromosome"/>
</dbReference>
<keyword evidence="4 6" id="KW-0807">Transducer</keyword>
<dbReference type="Pfam" id="PF00672">
    <property type="entry name" value="HAMP"/>
    <property type="match status" value="1"/>
</dbReference>
<evidence type="ECO:0000313" key="11">
    <source>
        <dbReference type="Proteomes" id="UP000076623"/>
    </source>
</evidence>
<dbReference type="KEGG" id="fpn:ABE65_012090"/>
<dbReference type="GO" id="GO:0005886">
    <property type="term" value="C:plasma membrane"/>
    <property type="evidence" value="ECO:0007669"/>
    <property type="project" value="UniProtKB-SubCell"/>
</dbReference>
<dbReference type="GO" id="GO:0007165">
    <property type="term" value="P:signal transduction"/>
    <property type="evidence" value="ECO:0007669"/>
    <property type="project" value="UniProtKB-KW"/>
</dbReference>
<dbReference type="PANTHER" id="PTHR32089:SF112">
    <property type="entry name" value="LYSOZYME-LIKE PROTEIN-RELATED"/>
    <property type="match status" value="1"/>
</dbReference>
<dbReference type="InterPro" id="IPR004089">
    <property type="entry name" value="MCPsignal_dom"/>
</dbReference>
<dbReference type="SMART" id="SM00283">
    <property type="entry name" value="MA"/>
    <property type="match status" value="1"/>
</dbReference>
<keyword evidence="7" id="KW-1133">Transmembrane helix</keyword>
<feature type="domain" description="HAMP" evidence="9">
    <location>
        <begin position="220"/>
        <end position="273"/>
    </location>
</feature>
<dbReference type="STRING" id="1221500.ABE65_012090"/>
<evidence type="ECO:0000256" key="2">
    <source>
        <dbReference type="ARBA" id="ARBA00022475"/>
    </source>
</evidence>